<gene>
    <name evidence="5" type="ORF">GGP41_009215</name>
</gene>
<feature type="region of interest" description="Disordered" evidence="3">
    <location>
        <begin position="104"/>
        <end position="127"/>
    </location>
</feature>
<keyword evidence="2" id="KW-0539">Nucleus</keyword>
<dbReference type="EMBL" id="WNKQ01000012">
    <property type="protein sequence ID" value="KAF5847940.1"/>
    <property type="molecule type" value="Genomic_DNA"/>
</dbReference>
<dbReference type="CDD" id="cd00067">
    <property type="entry name" value="GAL4"/>
    <property type="match status" value="1"/>
</dbReference>
<sequence>MPCIRCRSRHYRCDGKQPKCGRCEHAKKECVYESGRRFRRSSISDSFSSAQPWVSFPPRSRKTRLLMYRDGFLLMECAIVQFLDESPEIRSHYVQNGDSPFSGSSVLYQSPGPSASGQDNSNLTAGSTLFTPTEGLTVLSLLNSESPVQRNTSAPSMTPDQPPNTSAYQRHDNANASTFVYQQPPGEPVLWPLEHEQEAMLLQHYIENVALFFDMMDSRDHFGVHIVQMAKQNSTLMNAILALSARQLSRIADFDPYIADAYYQRCFDTLIPALNDNSTIKEEPLLAATVILRLLEEMNISVVGSDPQGHLFGTQAIIRAAEQSYAATSGPDWRQAIYWAAFRQELWISLMTQKAFKLHIFPADRSLEPATDSMWATRTIAHLGDVSNFVFGEDRNSIARYNQLMDENKAWNQCRPNSFDPYYFRHKNPSSGNSFPDIRLHRKEHVMGMQYNLLAHTLLIVHDPTIPQLGPAHKASRAVVDKAVQENVRIMCGVAQSNPKVFPCIFVACYAIALVGDRFTIREEQQSLRDLWYSCEQTHAFPPTAMIAQLEESWGWHNQ</sequence>
<name>A0A8H5ZH16_COCSA</name>
<accession>A0A8H5ZH16</accession>
<feature type="region of interest" description="Disordered" evidence="3">
    <location>
        <begin position="147"/>
        <end position="170"/>
    </location>
</feature>
<organism evidence="5 6">
    <name type="scientific">Cochliobolus sativus</name>
    <name type="common">Common root rot and spot blotch fungus</name>
    <name type="synonym">Bipolaris sorokiniana</name>
    <dbReference type="NCBI Taxonomy" id="45130"/>
    <lineage>
        <taxon>Eukaryota</taxon>
        <taxon>Fungi</taxon>
        <taxon>Dikarya</taxon>
        <taxon>Ascomycota</taxon>
        <taxon>Pezizomycotina</taxon>
        <taxon>Dothideomycetes</taxon>
        <taxon>Pleosporomycetidae</taxon>
        <taxon>Pleosporales</taxon>
        <taxon>Pleosporineae</taxon>
        <taxon>Pleosporaceae</taxon>
        <taxon>Bipolaris</taxon>
    </lineage>
</organism>
<evidence type="ECO:0000256" key="2">
    <source>
        <dbReference type="ARBA" id="ARBA00023242"/>
    </source>
</evidence>
<dbReference type="GO" id="GO:0000976">
    <property type="term" value="F:transcription cis-regulatory region binding"/>
    <property type="evidence" value="ECO:0007669"/>
    <property type="project" value="TreeGrafter"/>
</dbReference>
<dbReference type="PANTHER" id="PTHR37534:SF2">
    <property type="entry name" value="N-ACETYLTRANSFERASE DOMAIN-CONTAINING PROTEIN"/>
    <property type="match status" value="1"/>
</dbReference>
<dbReference type="SUPFAM" id="SSF57701">
    <property type="entry name" value="Zn2/Cys6 DNA-binding domain"/>
    <property type="match status" value="1"/>
</dbReference>
<dbReference type="GO" id="GO:0000981">
    <property type="term" value="F:DNA-binding transcription factor activity, RNA polymerase II-specific"/>
    <property type="evidence" value="ECO:0007669"/>
    <property type="project" value="InterPro"/>
</dbReference>
<reference evidence="5" key="1">
    <citation type="submission" date="2019-11" db="EMBL/GenBank/DDBJ databases">
        <title>Bipolaris sorokiniana Genome sequencing.</title>
        <authorList>
            <person name="Wang H."/>
        </authorList>
    </citation>
    <scope>NUCLEOTIDE SEQUENCE</scope>
</reference>
<evidence type="ECO:0000256" key="3">
    <source>
        <dbReference type="SAM" id="MobiDB-lite"/>
    </source>
</evidence>
<dbReference type="CDD" id="cd12148">
    <property type="entry name" value="fungal_TF_MHR"/>
    <property type="match status" value="1"/>
</dbReference>
<dbReference type="GO" id="GO:0045944">
    <property type="term" value="P:positive regulation of transcription by RNA polymerase II"/>
    <property type="evidence" value="ECO:0007669"/>
    <property type="project" value="TreeGrafter"/>
</dbReference>
<evidence type="ECO:0000259" key="4">
    <source>
        <dbReference type="PROSITE" id="PS50048"/>
    </source>
</evidence>
<protein>
    <recommendedName>
        <fullName evidence="4">Zn(2)-C6 fungal-type domain-containing protein</fullName>
    </recommendedName>
</protein>
<feature type="domain" description="Zn(2)-C6 fungal-type" evidence="4">
    <location>
        <begin position="2"/>
        <end position="32"/>
    </location>
</feature>
<dbReference type="InterPro" id="IPR036864">
    <property type="entry name" value="Zn2-C6_fun-type_DNA-bd_sf"/>
</dbReference>
<comment type="caution">
    <text evidence="5">The sequence shown here is derived from an EMBL/GenBank/DDBJ whole genome shotgun (WGS) entry which is preliminary data.</text>
</comment>
<evidence type="ECO:0000313" key="5">
    <source>
        <dbReference type="EMBL" id="KAF5847940.1"/>
    </source>
</evidence>
<comment type="subcellular location">
    <subcellularLocation>
        <location evidence="1">Nucleus</location>
    </subcellularLocation>
</comment>
<dbReference type="GO" id="GO:0005634">
    <property type="term" value="C:nucleus"/>
    <property type="evidence" value="ECO:0007669"/>
    <property type="project" value="UniProtKB-SubCell"/>
</dbReference>
<dbReference type="SMART" id="SM00066">
    <property type="entry name" value="GAL4"/>
    <property type="match status" value="1"/>
</dbReference>
<dbReference type="Pfam" id="PF11951">
    <property type="entry name" value="Fungal_trans_2"/>
    <property type="match status" value="1"/>
</dbReference>
<dbReference type="InterPro" id="IPR021858">
    <property type="entry name" value="Fun_TF"/>
</dbReference>
<dbReference type="PROSITE" id="PS50048">
    <property type="entry name" value="ZN2_CY6_FUNGAL_2"/>
    <property type="match status" value="1"/>
</dbReference>
<dbReference type="PANTHER" id="PTHR37534">
    <property type="entry name" value="TRANSCRIPTIONAL ACTIVATOR PROTEIN UGA3"/>
    <property type="match status" value="1"/>
</dbReference>
<evidence type="ECO:0000313" key="6">
    <source>
        <dbReference type="Proteomes" id="UP000624244"/>
    </source>
</evidence>
<dbReference type="AlphaFoldDB" id="A0A8H5ZH16"/>
<dbReference type="GO" id="GO:0008270">
    <property type="term" value="F:zinc ion binding"/>
    <property type="evidence" value="ECO:0007669"/>
    <property type="project" value="InterPro"/>
</dbReference>
<dbReference type="Gene3D" id="4.10.240.10">
    <property type="entry name" value="Zn(2)-C6 fungal-type DNA-binding domain"/>
    <property type="match status" value="1"/>
</dbReference>
<dbReference type="Pfam" id="PF00172">
    <property type="entry name" value="Zn_clus"/>
    <property type="match status" value="1"/>
</dbReference>
<dbReference type="Proteomes" id="UP000624244">
    <property type="component" value="Unassembled WGS sequence"/>
</dbReference>
<dbReference type="InterPro" id="IPR001138">
    <property type="entry name" value="Zn2Cys6_DnaBD"/>
</dbReference>
<evidence type="ECO:0000256" key="1">
    <source>
        <dbReference type="ARBA" id="ARBA00004123"/>
    </source>
</evidence>
<proteinExistence type="predicted"/>